<reference evidence="1 2" key="1">
    <citation type="journal article" date="2018" name="Front. Microbiol.">
        <title>Genomic and genetic insights into a cosmopolitan fungus, Paecilomyces variotii (Eurotiales).</title>
        <authorList>
            <person name="Urquhart A.S."/>
            <person name="Mondo S.J."/>
            <person name="Makela M.R."/>
            <person name="Hane J.K."/>
            <person name="Wiebenga A."/>
            <person name="He G."/>
            <person name="Mihaltcheva S."/>
            <person name="Pangilinan J."/>
            <person name="Lipzen A."/>
            <person name="Barry K."/>
            <person name="de Vries R.P."/>
            <person name="Grigoriev I.V."/>
            <person name="Idnurm A."/>
        </authorList>
    </citation>
    <scope>NUCLEOTIDE SEQUENCE [LARGE SCALE GENOMIC DNA]</scope>
    <source>
        <strain evidence="1 2">CBS 101075</strain>
    </source>
</reference>
<evidence type="ECO:0000313" key="1">
    <source>
        <dbReference type="EMBL" id="RWQ91669.1"/>
    </source>
</evidence>
<dbReference type="GeneID" id="39594527"/>
<dbReference type="EMBL" id="RCNU01000018">
    <property type="protein sequence ID" value="RWQ91669.1"/>
    <property type="molecule type" value="Genomic_DNA"/>
</dbReference>
<protein>
    <submittedName>
        <fullName evidence="1">Uncharacterized protein</fullName>
    </submittedName>
</protein>
<evidence type="ECO:0000313" key="2">
    <source>
        <dbReference type="Proteomes" id="UP000283841"/>
    </source>
</evidence>
<dbReference type="AlphaFoldDB" id="A0A443HIR9"/>
<sequence>MNPTTTAAAPAADLTIAPTTPAPNRFLVPFEYLLEDSSLKEHAPCASHLTRGQRRNVQLMPRPGYTYKQISRELGITIPTLSSFTCQLEPSTPQKPPGCPSILSSSSIISYGLIKRG</sequence>
<comment type="caution">
    <text evidence="1">The sequence shown here is derived from an EMBL/GenBank/DDBJ whole genome shotgun (WGS) entry which is preliminary data.</text>
</comment>
<gene>
    <name evidence="1" type="ORF">C8Q69DRAFT_124765</name>
</gene>
<dbReference type="VEuPathDB" id="FungiDB:C8Q69DRAFT_124765"/>
<accession>A0A443HIR9</accession>
<proteinExistence type="predicted"/>
<name>A0A443HIR9_BYSSP</name>
<dbReference type="Proteomes" id="UP000283841">
    <property type="component" value="Unassembled WGS sequence"/>
</dbReference>
<organism evidence="1 2">
    <name type="scientific">Byssochlamys spectabilis</name>
    <name type="common">Paecilomyces variotii</name>
    <dbReference type="NCBI Taxonomy" id="264951"/>
    <lineage>
        <taxon>Eukaryota</taxon>
        <taxon>Fungi</taxon>
        <taxon>Dikarya</taxon>
        <taxon>Ascomycota</taxon>
        <taxon>Pezizomycotina</taxon>
        <taxon>Eurotiomycetes</taxon>
        <taxon>Eurotiomycetidae</taxon>
        <taxon>Eurotiales</taxon>
        <taxon>Thermoascaceae</taxon>
        <taxon>Paecilomyces</taxon>
    </lineage>
</organism>
<keyword evidence="2" id="KW-1185">Reference proteome</keyword>
<dbReference type="RefSeq" id="XP_028481314.1">
    <property type="nucleotide sequence ID" value="XM_028625250.1"/>
</dbReference>